<name>A0ACC3SND4_9PEZI</name>
<accession>A0ACC3SND4</accession>
<sequence>MTALNGAASCVSTDSVWCCTESHSLRLFLTNEDQWENVFASVVEQNVAATQSSRRETVGTILCRNGQSWASPSGPELRNFSKRLIATQTTVETGVLVHAANRIIL</sequence>
<evidence type="ECO:0000313" key="2">
    <source>
        <dbReference type="Proteomes" id="UP001320706"/>
    </source>
</evidence>
<dbReference type="Proteomes" id="UP001320706">
    <property type="component" value="Unassembled WGS sequence"/>
</dbReference>
<comment type="caution">
    <text evidence="1">The sequence shown here is derived from an EMBL/GenBank/DDBJ whole genome shotgun (WGS) entry which is preliminary data.</text>
</comment>
<evidence type="ECO:0000313" key="1">
    <source>
        <dbReference type="EMBL" id="KAK8221838.1"/>
    </source>
</evidence>
<reference evidence="1" key="1">
    <citation type="submission" date="2024-02" db="EMBL/GenBank/DDBJ databases">
        <title>Metagenome Assembled Genome of Zalaria obscura JY119.</title>
        <authorList>
            <person name="Vighnesh L."/>
            <person name="Jagadeeshwari U."/>
            <person name="Venkata Ramana C."/>
            <person name="Sasikala C."/>
        </authorList>
    </citation>
    <scope>NUCLEOTIDE SEQUENCE</scope>
    <source>
        <strain evidence="1">JY119</strain>
    </source>
</reference>
<proteinExistence type="predicted"/>
<dbReference type="EMBL" id="JAMKPW020000001">
    <property type="protein sequence ID" value="KAK8221838.1"/>
    <property type="molecule type" value="Genomic_DNA"/>
</dbReference>
<protein>
    <submittedName>
        <fullName evidence="1">Uncharacterized protein</fullName>
    </submittedName>
</protein>
<keyword evidence="2" id="KW-1185">Reference proteome</keyword>
<gene>
    <name evidence="1" type="ORF">M8818_000003</name>
</gene>
<organism evidence="1 2">
    <name type="scientific">Zalaria obscura</name>
    <dbReference type="NCBI Taxonomy" id="2024903"/>
    <lineage>
        <taxon>Eukaryota</taxon>
        <taxon>Fungi</taxon>
        <taxon>Dikarya</taxon>
        <taxon>Ascomycota</taxon>
        <taxon>Pezizomycotina</taxon>
        <taxon>Dothideomycetes</taxon>
        <taxon>Dothideomycetidae</taxon>
        <taxon>Dothideales</taxon>
        <taxon>Zalariaceae</taxon>
        <taxon>Zalaria</taxon>
    </lineage>
</organism>